<dbReference type="AlphaFoldDB" id="A0A5C7CIM5"/>
<accession>A0A5C7CIM5</accession>
<dbReference type="EMBL" id="VOUQ01000002">
    <property type="protein sequence ID" value="TXE36102.1"/>
    <property type="molecule type" value="Genomic_DNA"/>
</dbReference>
<comment type="caution">
    <text evidence="1">The sequence shown here is derived from an EMBL/GenBank/DDBJ whole genome shotgun (WGS) entry which is preliminary data.</text>
</comment>
<sequence length="784" mass="84178">MSLLKLQWGKKADANTLTYLAKQLDKSADSQSESGAFADAAALDTFGRSLASGTPSVEQFKLLASARHFLRVDNNEKIYASLYHENLSQDVSLAVLQNAGHDRYQTSIASFYKGMLPLDGAREPHSTGVAAYQLKIAQPLNYTPIAELSLSADGILSGSVNTGSQHPLSPEELAALTHVFLNVNASAAVDFSHSPQLKEVTLQGSAPTDTTALNSLKNKGFALRLNLDDNPYFKTVDKITFGTERDVVVISDKFDLANAKMEILFGIGGASLFWSGNGVNHSANIVSTTFTAQNYFDADGVISANLILKDIYLTTTASGSIEGIIKTNVNQFQFFPQIDLAGYRGTGNIYLDGKLIATEGANVFDYGVINQTASIYNDHYTDVTHLQQAPHAVKSGDGYYWTGSQGLTLSGFADNVHIINLPVFDTLPFLTINGDAGAQSKLHLELAPVTPPSTLFGPWGVSIGNSAIERLDAGTLSFASHFIGARPQEELRLYANGSKLASVALEGAGNNISKINISGIGKLEVTVKADFSDSLKHIVIEPIFDPMNEGIPRVETDLKLDKAGSGGGEFYKLLSALNDPSAYGGIIGALTGEQINIQYTNTQTLTIKGNTTLNNLAMANQYAHHNKINFEQSTIDSMVTINTLTPTDTLTVGVQGQQWLFDSEKSGNIVPYGSLTQMADINTLFDSLTVADDSTAQDIFAQALSKITHGGSENNLQSVGVFKLATNAYIIIDNNHNKQFDAEDIVFSLGDKDIYEIAANLHYRAPTIDLAGTPTPSVTELSLV</sequence>
<evidence type="ECO:0000313" key="2">
    <source>
        <dbReference type="Proteomes" id="UP000321126"/>
    </source>
</evidence>
<dbReference type="RefSeq" id="WP_147882000.1">
    <property type="nucleotide sequence ID" value="NZ_VOUQ01000002.1"/>
</dbReference>
<gene>
    <name evidence="1" type="ORF">FOT62_03720</name>
</gene>
<organism evidence="1 2">
    <name type="scientific">Serratia marcescens</name>
    <dbReference type="NCBI Taxonomy" id="615"/>
    <lineage>
        <taxon>Bacteria</taxon>
        <taxon>Pseudomonadati</taxon>
        <taxon>Pseudomonadota</taxon>
        <taxon>Gammaproteobacteria</taxon>
        <taxon>Enterobacterales</taxon>
        <taxon>Yersiniaceae</taxon>
        <taxon>Serratia</taxon>
    </lineage>
</organism>
<name>A0A5C7CIM5_SERMA</name>
<reference evidence="1 2" key="1">
    <citation type="submission" date="2019-07" db="EMBL/GenBank/DDBJ databases">
        <title>Serratia strains were isolated from fresh produce.</title>
        <authorList>
            <person name="Cho G.-S."/>
            <person name="Stein M."/>
            <person name="Lee W."/>
            <person name="Suh S.H."/>
            <person name="Franz C.M.A.P."/>
        </authorList>
    </citation>
    <scope>NUCLEOTIDE SEQUENCE [LARGE SCALE GENOMIC DNA]</scope>
    <source>
        <strain evidence="1 2">S16</strain>
    </source>
</reference>
<protein>
    <submittedName>
        <fullName evidence="1">Uncharacterized protein</fullName>
    </submittedName>
</protein>
<proteinExistence type="predicted"/>
<dbReference type="Proteomes" id="UP000321126">
    <property type="component" value="Unassembled WGS sequence"/>
</dbReference>
<evidence type="ECO:0000313" key="1">
    <source>
        <dbReference type="EMBL" id="TXE36102.1"/>
    </source>
</evidence>